<dbReference type="Gene3D" id="2.40.480.10">
    <property type="entry name" value="Allene oxide cyclase-like"/>
    <property type="match status" value="1"/>
</dbReference>
<dbReference type="AlphaFoldDB" id="A0A2I0APQ8"/>
<evidence type="ECO:0000256" key="1">
    <source>
        <dbReference type="ARBA" id="ARBA00010746"/>
    </source>
</evidence>
<keyword evidence="6" id="KW-1185">Reference proteome</keyword>
<sequence>MASTATFASYLLFSVAAAIATAALASAGNEFSELAATNKTHLHFYLHDIVSGSNPTVIKVAKGPFTSNGLFGFGDVVVVDDPLTEGPNLTSMPIGRAQGMYAFASADAELRKTALLFTFNVVFTEGEYKGSSLAVVGRDAIFDEVRELPVVGGDRLFPAGSWVCALQNLQLRSSHRQRSIRC</sequence>
<feature type="signal peptide" evidence="4">
    <location>
        <begin position="1"/>
        <end position="27"/>
    </location>
</feature>
<evidence type="ECO:0000256" key="2">
    <source>
        <dbReference type="ARBA" id="ARBA00011738"/>
    </source>
</evidence>
<dbReference type="GO" id="GO:0048046">
    <property type="term" value="C:apoplast"/>
    <property type="evidence" value="ECO:0007669"/>
    <property type="project" value="UniProtKB-SubCell"/>
</dbReference>
<reference evidence="5 6" key="1">
    <citation type="journal article" date="2017" name="Nature">
        <title>The Apostasia genome and the evolution of orchids.</title>
        <authorList>
            <person name="Zhang G.Q."/>
            <person name="Liu K.W."/>
            <person name="Li Z."/>
            <person name="Lohaus R."/>
            <person name="Hsiao Y.Y."/>
            <person name="Niu S.C."/>
            <person name="Wang J.Y."/>
            <person name="Lin Y.C."/>
            <person name="Xu Q."/>
            <person name="Chen L.J."/>
            <person name="Yoshida K."/>
            <person name="Fujiwara S."/>
            <person name="Wang Z.W."/>
            <person name="Zhang Y.Q."/>
            <person name="Mitsuda N."/>
            <person name="Wang M."/>
            <person name="Liu G.H."/>
            <person name="Pecoraro L."/>
            <person name="Huang H.X."/>
            <person name="Xiao X.J."/>
            <person name="Lin M."/>
            <person name="Wu X.Y."/>
            <person name="Wu W.L."/>
            <person name="Chen Y.Y."/>
            <person name="Chang S.B."/>
            <person name="Sakamoto S."/>
            <person name="Ohme-Takagi M."/>
            <person name="Yagi M."/>
            <person name="Zeng S.J."/>
            <person name="Shen C.Y."/>
            <person name="Yeh C.M."/>
            <person name="Luo Y.B."/>
            <person name="Tsai W.C."/>
            <person name="Van de Peer Y."/>
            <person name="Liu Z.J."/>
        </authorList>
    </citation>
    <scope>NUCLEOTIDE SEQUENCE [LARGE SCALE GENOMIC DNA]</scope>
    <source>
        <strain evidence="6">cv. Shenzhen</strain>
        <tissue evidence="5">Stem</tissue>
    </source>
</reference>
<evidence type="ECO:0000256" key="4">
    <source>
        <dbReference type="RuleBase" id="RU363099"/>
    </source>
</evidence>
<feature type="chain" id="PRO_5013988833" description="Dirigent protein" evidence="4">
    <location>
        <begin position="28"/>
        <end position="182"/>
    </location>
</feature>
<dbReference type="InterPro" id="IPR004265">
    <property type="entry name" value="Dirigent"/>
</dbReference>
<proteinExistence type="inferred from homology"/>
<comment type="similarity">
    <text evidence="1 4">Belongs to the plant dirigent protein family.</text>
</comment>
<evidence type="ECO:0000256" key="3">
    <source>
        <dbReference type="ARBA" id="ARBA00022525"/>
    </source>
</evidence>
<dbReference type="Proteomes" id="UP000236161">
    <property type="component" value="Unassembled WGS sequence"/>
</dbReference>
<comment type="subunit">
    <text evidence="2 4">Homodimer.</text>
</comment>
<dbReference type="PANTHER" id="PTHR21495">
    <property type="entry name" value="NUCLEOPORIN-RELATED"/>
    <property type="match status" value="1"/>
</dbReference>
<evidence type="ECO:0000313" key="6">
    <source>
        <dbReference type="Proteomes" id="UP000236161"/>
    </source>
</evidence>
<dbReference type="EMBL" id="KZ451968">
    <property type="protein sequence ID" value="PKA57456.1"/>
    <property type="molecule type" value="Genomic_DNA"/>
</dbReference>
<dbReference type="Pfam" id="PF03018">
    <property type="entry name" value="Dirigent"/>
    <property type="match status" value="1"/>
</dbReference>
<organism evidence="5 6">
    <name type="scientific">Apostasia shenzhenica</name>
    <dbReference type="NCBI Taxonomy" id="1088818"/>
    <lineage>
        <taxon>Eukaryota</taxon>
        <taxon>Viridiplantae</taxon>
        <taxon>Streptophyta</taxon>
        <taxon>Embryophyta</taxon>
        <taxon>Tracheophyta</taxon>
        <taxon>Spermatophyta</taxon>
        <taxon>Magnoliopsida</taxon>
        <taxon>Liliopsida</taxon>
        <taxon>Asparagales</taxon>
        <taxon>Orchidaceae</taxon>
        <taxon>Apostasioideae</taxon>
        <taxon>Apostasia</taxon>
    </lineage>
</organism>
<accession>A0A2I0APQ8</accession>
<gene>
    <name evidence="5" type="primary">PI206</name>
    <name evidence="5" type="ORF">AXF42_Ash013644</name>
</gene>
<dbReference type="STRING" id="1088818.A0A2I0APQ8"/>
<comment type="function">
    <text evidence="4">Dirigent proteins impart stereoselectivity on the phenoxy radical-coupling reaction, yielding optically active lignans from two molecules of coniferyl alcohol in the biosynthesis of lignans, flavonolignans, and alkaloids and thus plays a central role in plant secondary metabolism.</text>
</comment>
<keyword evidence="3 4" id="KW-0964">Secreted</keyword>
<protein>
    <recommendedName>
        <fullName evidence="4">Dirigent protein</fullName>
    </recommendedName>
</protein>
<keyword evidence="4" id="KW-0732">Signal</keyword>
<dbReference type="GO" id="GO:0009699">
    <property type="term" value="P:phenylpropanoid biosynthetic process"/>
    <property type="evidence" value="ECO:0007669"/>
    <property type="project" value="UniProtKB-ARBA"/>
</dbReference>
<dbReference type="InterPro" id="IPR044859">
    <property type="entry name" value="Allene_oxi_cyc_Dirigent"/>
</dbReference>
<evidence type="ECO:0000313" key="5">
    <source>
        <dbReference type="EMBL" id="PKA57456.1"/>
    </source>
</evidence>
<name>A0A2I0APQ8_9ASPA</name>
<keyword evidence="4" id="KW-0052">Apoplast</keyword>
<dbReference type="OrthoDB" id="1864232at2759"/>
<comment type="subcellular location">
    <subcellularLocation>
        <location evidence="4">Secreted</location>
        <location evidence="4">Extracellular space</location>
        <location evidence="4">Apoplast</location>
    </subcellularLocation>
</comment>